<evidence type="ECO:0000313" key="5">
    <source>
        <dbReference type="Proteomes" id="UP000007030"/>
    </source>
</evidence>
<dbReference type="KEGG" id="mhd:Marky_0681"/>
<evidence type="ECO:0000256" key="2">
    <source>
        <dbReference type="ARBA" id="ARBA00022448"/>
    </source>
</evidence>
<dbReference type="OrthoDB" id="9795467at2"/>
<dbReference type="HOGENOM" id="CLU_031285_7_0_0"/>
<dbReference type="Proteomes" id="UP000007030">
    <property type="component" value="Chromosome"/>
</dbReference>
<dbReference type="RefSeq" id="WP_013703483.1">
    <property type="nucleotide sequence ID" value="NC_015387.1"/>
</dbReference>
<dbReference type="Gene3D" id="3.40.190.10">
    <property type="entry name" value="Periplasmic binding protein-like II"/>
    <property type="match status" value="1"/>
</dbReference>
<dbReference type="STRING" id="869210.Marky_0681"/>
<protein>
    <submittedName>
        <fullName evidence="4">Extracellular solute-binding protein family 1</fullName>
    </submittedName>
</protein>
<evidence type="ECO:0000313" key="4">
    <source>
        <dbReference type="EMBL" id="AEB11431.1"/>
    </source>
</evidence>
<keyword evidence="2" id="KW-0813">Transport</keyword>
<dbReference type="InterPro" id="IPR006059">
    <property type="entry name" value="SBP"/>
</dbReference>
<dbReference type="eggNOG" id="COG1653">
    <property type="taxonomic scope" value="Bacteria"/>
</dbReference>
<dbReference type="AlphaFoldDB" id="F2NL28"/>
<evidence type="ECO:0000256" key="3">
    <source>
        <dbReference type="ARBA" id="ARBA00022729"/>
    </source>
</evidence>
<organism evidence="4 5">
    <name type="scientific">Marinithermus hydrothermalis (strain DSM 14884 / JCM 11576 / T1)</name>
    <dbReference type="NCBI Taxonomy" id="869210"/>
    <lineage>
        <taxon>Bacteria</taxon>
        <taxon>Thermotogati</taxon>
        <taxon>Deinococcota</taxon>
        <taxon>Deinococci</taxon>
        <taxon>Thermales</taxon>
        <taxon>Thermaceae</taxon>
        <taxon>Marinithermus</taxon>
    </lineage>
</organism>
<dbReference type="InterPro" id="IPR050490">
    <property type="entry name" value="Bact_solute-bd_prot1"/>
</dbReference>
<proteinExistence type="inferred from homology"/>
<keyword evidence="5" id="KW-1185">Reference proteome</keyword>
<reference evidence="4 5" key="1">
    <citation type="journal article" date="2012" name="Stand. Genomic Sci.">
        <title>Complete genome sequence of the aerobic, heterotroph Marinithermus hydrothermalis type strain (T1(T)) from a deep-sea hydrothermal vent chimney.</title>
        <authorList>
            <person name="Copeland A."/>
            <person name="Gu W."/>
            <person name="Yasawong M."/>
            <person name="Lapidus A."/>
            <person name="Lucas S."/>
            <person name="Deshpande S."/>
            <person name="Pagani I."/>
            <person name="Tapia R."/>
            <person name="Cheng J.F."/>
            <person name="Goodwin L.A."/>
            <person name="Pitluck S."/>
            <person name="Liolios K."/>
            <person name="Ivanova N."/>
            <person name="Mavromatis K."/>
            <person name="Mikhailova N."/>
            <person name="Pati A."/>
            <person name="Chen A."/>
            <person name="Palaniappan K."/>
            <person name="Land M."/>
            <person name="Pan C."/>
            <person name="Brambilla E.M."/>
            <person name="Rohde M."/>
            <person name="Tindall B.J."/>
            <person name="Sikorski J."/>
            <person name="Goker M."/>
            <person name="Detter J.C."/>
            <person name="Bristow J."/>
            <person name="Eisen J.A."/>
            <person name="Markowitz V."/>
            <person name="Hugenholtz P."/>
            <person name="Kyrpides N.C."/>
            <person name="Klenk H.P."/>
            <person name="Woyke T."/>
        </authorList>
    </citation>
    <scope>NUCLEOTIDE SEQUENCE [LARGE SCALE GENOMIC DNA]</scope>
    <source>
        <strain evidence="5">DSM 14884 / JCM 11576 / T1</strain>
    </source>
</reference>
<accession>F2NL28</accession>
<gene>
    <name evidence="4" type="ordered locus">Marky_0681</name>
</gene>
<keyword evidence="3" id="KW-0732">Signal</keyword>
<comment type="similarity">
    <text evidence="1">Belongs to the bacterial solute-binding protein 1 family.</text>
</comment>
<dbReference type="EMBL" id="CP002630">
    <property type="protein sequence ID" value="AEB11431.1"/>
    <property type="molecule type" value="Genomic_DNA"/>
</dbReference>
<name>F2NL28_MARHT</name>
<dbReference type="Pfam" id="PF01547">
    <property type="entry name" value="SBP_bac_1"/>
    <property type="match status" value="1"/>
</dbReference>
<dbReference type="PANTHER" id="PTHR43649">
    <property type="entry name" value="ARABINOSE-BINDING PROTEIN-RELATED"/>
    <property type="match status" value="1"/>
</dbReference>
<evidence type="ECO:0000256" key="1">
    <source>
        <dbReference type="ARBA" id="ARBA00008520"/>
    </source>
</evidence>
<sequence>MRKGFWALLWLLGGLALAQQEIVFWTTEVQPERMAKQEEIVANFEAETGIKVRLVPVEESDLGPRVTAAFSAGDLPDVILTPLSQVIGWADAGILDTEAATEVIERLGRETFAPGALELAAFRGNTAAVPISGWTQLLLYRKDLFEQHGLEPPTTFDRILKAIEVLHNPPEMFGFVAATDVSNDYMMQVLEHFFLANGVELVDEEGNITLDNEKTREVLEFYKKLVEASPEGNLYWQQSRELYLAGRAAMIVWSPFILDELAGLRDAVPVTAFDDPTSPELAKRTGVIGKIAGPSNPEGAGWASVTYLSITVDADTEAAQRWVEYLLSEGYLDWLSFAPEGFFPVRRGTPDDPTRFVEAWADLPVGVDRKAPLSQFYPPEVIQTIVEGLDQGKRWAFSKGRGELIGKLYGTRVMAELVRRYVDGELSLDETVQQLQQRISFLK</sequence>
<dbReference type="PANTHER" id="PTHR43649:SF34">
    <property type="entry name" value="ABC TRANSPORTER PERIPLASMIC-BINDING PROTEIN YCJN-RELATED"/>
    <property type="match status" value="1"/>
</dbReference>
<dbReference type="SUPFAM" id="SSF53850">
    <property type="entry name" value="Periplasmic binding protein-like II"/>
    <property type="match status" value="1"/>
</dbReference>